<dbReference type="EMBL" id="LVVM01001513">
    <property type="protein sequence ID" value="OJA18409.1"/>
    <property type="molecule type" value="Genomic_DNA"/>
</dbReference>
<dbReference type="OrthoDB" id="18896at2759"/>
<feature type="region of interest" description="Disordered" evidence="1">
    <location>
        <begin position="47"/>
        <end position="103"/>
    </location>
</feature>
<feature type="compositionally biased region" description="Polar residues" evidence="1">
    <location>
        <begin position="48"/>
        <end position="64"/>
    </location>
</feature>
<comment type="caution">
    <text evidence="2">The sequence shown here is derived from an EMBL/GenBank/DDBJ whole genome shotgun (WGS) entry which is preliminary data.</text>
</comment>
<dbReference type="AlphaFoldDB" id="A0A1J8QYD3"/>
<keyword evidence="3" id="KW-1185">Reference proteome</keyword>
<gene>
    <name evidence="2" type="ORF">AZE42_06393</name>
</gene>
<reference evidence="2 3" key="1">
    <citation type="submission" date="2016-03" db="EMBL/GenBank/DDBJ databases">
        <title>Comparative genomics of the ectomycorrhizal sister species Rhizopogon vinicolor and Rhizopogon vesiculosus (Basidiomycota: Boletales) reveals a divergence of the mating type B locus.</title>
        <authorList>
            <person name="Mujic A.B."/>
            <person name="Kuo A."/>
            <person name="Tritt A."/>
            <person name="Lipzen A."/>
            <person name="Chen C."/>
            <person name="Johnson J."/>
            <person name="Sharma A."/>
            <person name="Barry K."/>
            <person name="Grigoriev I.V."/>
            <person name="Spatafora J.W."/>
        </authorList>
    </citation>
    <scope>NUCLEOTIDE SEQUENCE [LARGE SCALE GENOMIC DNA]</scope>
    <source>
        <strain evidence="2 3">AM-OR11-056</strain>
    </source>
</reference>
<feature type="compositionally biased region" description="Polar residues" evidence="1">
    <location>
        <begin position="75"/>
        <end position="84"/>
    </location>
</feature>
<protein>
    <submittedName>
        <fullName evidence="2">Uncharacterized protein</fullName>
    </submittedName>
</protein>
<dbReference type="Proteomes" id="UP000183567">
    <property type="component" value="Unassembled WGS sequence"/>
</dbReference>
<evidence type="ECO:0000313" key="3">
    <source>
        <dbReference type="Proteomes" id="UP000183567"/>
    </source>
</evidence>
<name>A0A1J8QYD3_9AGAM</name>
<proteinExistence type="predicted"/>
<evidence type="ECO:0000256" key="1">
    <source>
        <dbReference type="SAM" id="MobiDB-lite"/>
    </source>
</evidence>
<sequence>MLRFHQTLEELFRKNFSEEIQRITADNGFQNIPQLYATSLRIHDQGSLYDSHSRQGSLSNSSGRPSFGAPPISVGGSSFSAQPTSPLSSRPSPSHHHDGASAKRTPLQMHAAHVARHGINGVLTGWRDHGSEDNTGSPRDSLITVGNTGPAPSAASVVMSTVGSANSIKGRFSSRFGSLTRGRRG</sequence>
<dbReference type="STRING" id="180088.A0A1J8QYD3"/>
<organism evidence="2 3">
    <name type="scientific">Rhizopogon vesiculosus</name>
    <dbReference type="NCBI Taxonomy" id="180088"/>
    <lineage>
        <taxon>Eukaryota</taxon>
        <taxon>Fungi</taxon>
        <taxon>Dikarya</taxon>
        <taxon>Basidiomycota</taxon>
        <taxon>Agaricomycotina</taxon>
        <taxon>Agaricomycetes</taxon>
        <taxon>Agaricomycetidae</taxon>
        <taxon>Boletales</taxon>
        <taxon>Suillineae</taxon>
        <taxon>Rhizopogonaceae</taxon>
        <taxon>Rhizopogon</taxon>
    </lineage>
</organism>
<accession>A0A1J8QYD3</accession>
<evidence type="ECO:0000313" key="2">
    <source>
        <dbReference type="EMBL" id="OJA18409.1"/>
    </source>
</evidence>